<comment type="caution">
    <text evidence="4">The sequence shown here is derived from an EMBL/GenBank/DDBJ whole genome shotgun (WGS) entry which is preliminary data.</text>
</comment>
<dbReference type="InterPro" id="IPR039740">
    <property type="entry name" value="CNOT10"/>
</dbReference>
<accession>A0AAV7ZU31</accession>
<dbReference type="SMART" id="SM00028">
    <property type="entry name" value="TPR"/>
    <property type="match status" value="5"/>
</dbReference>
<evidence type="ECO:0000313" key="5">
    <source>
        <dbReference type="Proteomes" id="UP001146793"/>
    </source>
</evidence>
<feature type="compositionally biased region" description="Polar residues" evidence="3">
    <location>
        <begin position="480"/>
        <end position="492"/>
    </location>
</feature>
<feature type="compositionally biased region" description="Basic and acidic residues" evidence="3">
    <location>
        <begin position="497"/>
        <end position="523"/>
    </location>
</feature>
<feature type="coiled-coil region" evidence="2">
    <location>
        <begin position="196"/>
        <end position="273"/>
    </location>
</feature>
<keyword evidence="2" id="KW-0175">Coiled coil</keyword>
<dbReference type="SUPFAM" id="SSF48452">
    <property type="entry name" value="TPR-like"/>
    <property type="match status" value="1"/>
</dbReference>
<dbReference type="SUPFAM" id="SSF81901">
    <property type="entry name" value="HCP-like"/>
    <property type="match status" value="1"/>
</dbReference>
<dbReference type="EMBL" id="JANTQA010000023">
    <property type="protein sequence ID" value="KAJ3444664.1"/>
    <property type="molecule type" value="Genomic_DNA"/>
</dbReference>
<reference evidence="4" key="1">
    <citation type="submission" date="2022-08" db="EMBL/GenBank/DDBJ databases">
        <title>Novel sulphate-reducing endosymbionts in the free-living metamonad Anaeramoeba.</title>
        <authorList>
            <person name="Jerlstrom-Hultqvist J."/>
            <person name="Cepicka I."/>
            <person name="Gallot-Lavallee L."/>
            <person name="Salas-Leiva D."/>
            <person name="Curtis B.A."/>
            <person name="Zahonova K."/>
            <person name="Pipaliya S."/>
            <person name="Dacks J."/>
            <person name="Roger A.J."/>
        </authorList>
    </citation>
    <scope>NUCLEOTIDE SEQUENCE</scope>
    <source>
        <strain evidence="4">Busselton2</strain>
    </source>
</reference>
<dbReference type="GO" id="GO:0017148">
    <property type="term" value="P:negative regulation of translation"/>
    <property type="evidence" value="ECO:0007669"/>
    <property type="project" value="TreeGrafter"/>
</dbReference>
<evidence type="ECO:0000256" key="3">
    <source>
        <dbReference type="SAM" id="MobiDB-lite"/>
    </source>
</evidence>
<dbReference type="InterPro" id="IPR011990">
    <property type="entry name" value="TPR-like_helical_dom_sf"/>
</dbReference>
<protein>
    <submittedName>
        <fullName evidence="4">Ccr4-not transcription complex subunit</fullName>
    </submittedName>
</protein>
<dbReference type="Proteomes" id="UP001146793">
    <property type="component" value="Unassembled WGS sequence"/>
</dbReference>
<dbReference type="InterPro" id="IPR019734">
    <property type="entry name" value="TPR_rpt"/>
</dbReference>
<dbReference type="PANTHER" id="PTHR12979:SF5">
    <property type="entry name" value="CCR4-NOT TRANSCRIPTION COMPLEX SUBUNIT 10"/>
    <property type="match status" value="1"/>
</dbReference>
<dbReference type="GO" id="GO:0006402">
    <property type="term" value="P:mRNA catabolic process"/>
    <property type="evidence" value="ECO:0007669"/>
    <property type="project" value="TreeGrafter"/>
</dbReference>
<organism evidence="4 5">
    <name type="scientific">Anaeramoeba flamelloides</name>
    <dbReference type="NCBI Taxonomy" id="1746091"/>
    <lineage>
        <taxon>Eukaryota</taxon>
        <taxon>Metamonada</taxon>
        <taxon>Anaeramoebidae</taxon>
        <taxon>Anaeramoeba</taxon>
    </lineage>
</organism>
<feature type="region of interest" description="Disordered" evidence="3">
    <location>
        <begin position="480"/>
        <end position="531"/>
    </location>
</feature>
<dbReference type="Gene3D" id="1.25.40.10">
    <property type="entry name" value="Tetratricopeptide repeat domain"/>
    <property type="match status" value="2"/>
</dbReference>
<sequence>MDLAHRLFTQKKYNEASQQISGLLEECKGNNKKIIKLKSHLALCGYMKTGCTQPEEYLETLNGIVNQYSKDLKTVDLGYVIYNQAIINYQLKRYQKSASQLESLCNIVGSLDPYLGFESAYLFLKLCIENNHISQSNDLVALIEKQFFQSNTLNKKQKGSELLTGNQNKNKQRLLMMKIKLSLCCSEHSKAALFVNQLQEIKNRNLQQQRLQENKQSQQKENPRGKLTERELFNKNLSLNMMRCKIEHSKMNLEEAKNNLWKLSKTMENSKTEERNNSSFWSSFYNNLGCVDLKNNKPGSALFYFKRALIANSQICKNEKTLNNFSKDKRSEIMYNTGLCLILLGKPQNAFQFFQGALVCLYNRPRVWIRLAECCLLEHFRLIKDKKQKNSLNRLVKRVIGQGQSRTVILQTGDGPNDGLNINEESVSFEDIVSSDVGDLQFHGIPVQSMSLDYASKAASNSILISEKLLKKVNNQKQKFSGTNIQNKNSKINENTKSLKNEKNEKKRENEQEDEKQKNDKNSNLKNKSTTTNIKIDHENLSNIDQTLKQDLEHGLLLLSYISLCCQNPVTALSSAKMLLNYKPEPYREYLANIYAAEACCLLNNPKLAKEYISKSLQKRRYQVEKLLKGPKDLEMMSPKEFESNWSDCVTALNLAFVLILQNDIQTASEYIKQASRMFPNSPLVLLSCVYLELTNNNIQNALDLLKSCHAFYPLENSQK</sequence>
<proteinExistence type="inferred from homology"/>
<dbReference type="PANTHER" id="PTHR12979">
    <property type="entry name" value="CCR4-NOT TRANSCRIPTION COMPLEX SUBUNIT 10"/>
    <property type="match status" value="1"/>
</dbReference>
<name>A0AAV7ZU31_9EUKA</name>
<evidence type="ECO:0000256" key="2">
    <source>
        <dbReference type="SAM" id="Coils"/>
    </source>
</evidence>
<gene>
    <name evidence="4" type="ORF">M0812_10522</name>
</gene>
<dbReference type="AlphaFoldDB" id="A0AAV7ZU31"/>
<evidence type="ECO:0000313" key="4">
    <source>
        <dbReference type="EMBL" id="KAJ3444664.1"/>
    </source>
</evidence>
<dbReference type="GO" id="GO:0030014">
    <property type="term" value="C:CCR4-NOT complex"/>
    <property type="evidence" value="ECO:0007669"/>
    <property type="project" value="InterPro"/>
</dbReference>
<comment type="similarity">
    <text evidence="1">Belongs to the CNOT10 family.</text>
</comment>
<evidence type="ECO:0000256" key="1">
    <source>
        <dbReference type="ARBA" id="ARBA00010080"/>
    </source>
</evidence>